<keyword evidence="3" id="KW-0611">Plant defense</keyword>
<dbReference type="Pfam" id="PF00931">
    <property type="entry name" value="NB-ARC"/>
    <property type="match status" value="1"/>
</dbReference>
<dbReference type="InterPro" id="IPR002182">
    <property type="entry name" value="NB-ARC"/>
</dbReference>
<evidence type="ECO:0000256" key="2">
    <source>
        <dbReference type="ARBA" id="ARBA00022737"/>
    </source>
</evidence>
<dbReference type="Gene3D" id="1.10.8.430">
    <property type="entry name" value="Helical domain of apoptotic protease-activating factors"/>
    <property type="match status" value="1"/>
</dbReference>
<dbReference type="SUPFAM" id="SSF52058">
    <property type="entry name" value="L domain-like"/>
    <property type="match status" value="1"/>
</dbReference>
<dbReference type="InterPro" id="IPR044974">
    <property type="entry name" value="Disease_R_plants"/>
</dbReference>
<dbReference type="Gene3D" id="3.80.10.10">
    <property type="entry name" value="Ribonuclease Inhibitor"/>
    <property type="match status" value="3"/>
</dbReference>
<dbReference type="PANTHER" id="PTHR11017">
    <property type="entry name" value="LEUCINE-RICH REPEAT-CONTAINING PROTEIN"/>
    <property type="match status" value="1"/>
</dbReference>
<dbReference type="AlphaFoldDB" id="A0AA38BWH0"/>
<accession>A0AA38BWH0</accession>
<dbReference type="Proteomes" id="UP000824469">
    <property type="component" value="Unassembled WGS sequence"/>
</dbReference>
<protein>
    <recommendedName>
        <fullName evidence="4">TIR domain-containing protein</fullName>
    </recommendedName>
</protein>
<dbReference type="SUPFAM" id="SSF52200">
    <property type="entry name" value="Toll/Interleukin receptor TIR domain"/>
    <property type="match status" value="1"/>
</dbReference>
<dbReference type="SMART" id="SM00255">
    <property type="entry name" value="TIR"/>
    <property type="match status" value="1"/>
</dbReference>
<dbReference type="GO" id="GO:0007165">
    <property type="term" value="P:signal transduction"/>
    <property type="evidence" value="ECO:0007669"/>
    <property type="project" value="InterPro"/>
</dbReference>
<dbReference type="PRINTS" id="PR00364">
    <property type="entry name" value="DISEASERSIST"/>
</dbReference>
<sequence>MAISSSSASTSGLNKLSYDVFINCRGSDVKYKLASTIYHTLNLMGFRVFFGSEVLKPGDDILVETKRAIASSSVHIAIFSPAYAQSLWCLNELCFMQETGTRIIPIFYDVKPSDLRYIYSGKGIYADAFSQHEKMGRCSTEKLQQWRLALEKISFLSGYDVNKNEDEGIVLKNIVNCVTGCMKENRLEVAKHPIGLEGLVEDFERTTLQSARNPEDVKIVGIVGMGGIGKTTLAKELFNRKCSSFDRCSFIFDVRDAAARNALLHKQEQLLRDLGDYRIHSLALHSIDQGRVILEDRLRSLDQVLIVLDDVDRIDQLDALLPDLNRLASQSLVIVTSRDLGVLKSWSISCNYRIPAMNRSHAEQLFCWNAFLKPSPPPGFESFVEKFLMTCNGLPLSLKVLGAQLYGILSKDYWESHLNRISRLPPADIVQKLRFSYGSLDREQQEIFLDAACFFVGEEKSLAISVWDGSGWSGLHGWETLVNKCLVEIDDNNRITMHNHVRDMGRQIASTESPYRLWSSEQIFNIMKTGEGNVPIRGIIAATTADNSNASGYKYSSHRSPFKKLMELMKVSSKGLKHPGLLQVLVIRGNDFPRMVAKLSSDLIWLRWVEFDHRSIPSWLSLGNLRCLELHKPTSLQELWEPAVPPLQLRQLIITSSRSFKRLPRSIGLLKHLKKVALIGDPVEKMFPIKNLPEEFCLLQSLEHLELRHCTMLSSLPARIGDLTNLMHMDLSGCRELRTLPVSFKQLRHLQYLDLSDCMRLSISSNMVESITTFNNLTFFRYKEMTESNEKIGPPIGLSLMGTDILIGSESDQSTDEASVKDLVIFGNSQVGQTTSQAQALPEEFCNLQALRHLTLRLCRALTSLPTHFGNLKGLQHLDISFCNQLKELPHSFKQLKQLQYLNLEGCSNLGIPPHFLGKITTLQHLNFKDCGKLRVLPTQVPFQLFLRNLNLLGTSLEELPSEVGMLINLEVLKIGSPYLQDLPVSMANIVNLRTLYLEGCTRLSCLPDSLRLLEDLTINAPPALKETLREIEEKTPNRRCGFL</sequence>
<keyword evidence="2" id="KW-0677">Repeat</keyword>
<dbReference type="InterPro" id="IPR042197">
    <property type="entry name" value="Apaf_helical"/>
</dbReference>
<proteinExistence type="predicted"/>
<evidence type="ECO:0000313" key="6">
    <source>
        <dbReference type="Proteomes" id="UP000824469"/>
    </source>
</evidence>
<dbReference type="InterPro" id="IPR027417">
    <property type="entry name" value="P-loop_NTPase"/>
</dbReference>
<dbReference type="Gene3D" id="3.40.50.10140">
    <property type="entry name" value="Toll/interleukin-1 receptor homology (TIR) domain"/>
    <property type="match status" value="1"/>
</dbReference>
<evidence type="ECO:0000256" key="1">
    <source>
        <dbReference type="ARBA" id="ARBA00022614"/>
    </source>
</evidence>
<comment type="caution">
    <text evidence="5">The sequence shown here is derived from an EMBL/GenBank/DDBJ whole genome shotgun (WGS) entry which is preliminary data.</text>
</comment>
<dbReference type="SUPFAM" id="SSF52540">
    <property type="entry name" value="P-loop containing nucleoside triphosphate hydrolases"/>
    <property type="match status" value="1"/>
</dbReference>
<dbReference type="SUPFAM" id="SSF52047">
    <property type="entry name" value="RNI-like"/>
    <property type="match status" value="1"/>
</dbReference>
<dbReference type="InterPro" id="IPR055414">
    <property type="entry name" value="LRR_R13L4/SHOC2-like"/>
</dbReference>
<feature type="domain" description="TIR" evidence="4">
    <location>
        <begin position="16"/>
        <end position="182"/>
    </location>
</feature>
<dbReference type="InterPro" id="IPR032675">
    <property type="entry name" value="LRR_dom_sf"/>
</dbReference>
<evidence type="ECO:0000259" key="4">
    <source>
        <dbReference type="PROSITE" id="PS50104"/>
    </source>
</evidence>
<dbReference type="PROSITE" id="PS50104">
    <property type="entry name" value="TIR"/>
    <property type="match status" value="1"/>
</dbReference>
<dbReference type="GO" id="GO:0051707">
    <property type="term" value="P:response to other organism"/>
    <property type="evidence" value="ECO:0007669"/>
    <property type="project" value="UniProtKB-ARBA"/>
</dbReference>
<dbReference type="InterPro" id="IPR036390">
    <property type="entry name" value="WH_DNA-bd_sf"/>
</dbReference>
<dbReference type="InterPro" id="IPR035897">
    <property type="entry name" value="Toll_tir_struct_dom_sf"/>
</dbReference>
<dbReference type="Pfam" id="PF23282">
    <property type="entry name" value="WHD_ROQ1"/>
    <property type="match status" value="1"/>
</dbReference>
<dbReference type="EMBL" id="JAHRHJ020003813">
    <property type="protein sequence ID" value="KAH9288661.1"/>
    <property type="molecule type" value="Genomic_DNA"/>
</dbReference>
<dbReference type="Pfam" id="PF01582">
    <property type="entry name" value="TIR"/>
    <property type="match status" value="1"/>
</dbReference>
<dbReference type="InterPro" id="IPR000157">
    <property type="entry name" value="TIR_dom"/>
</dbReference>
<organism evidence="5 6">
    <name type="scientific">Taxus chinensis</name>
    <name type="common">Chinese yew</name>
    <name type="synonym">Taxus wallichiana var. chinensis</name>
    <dbReference type="NCBI Taxonomy" id="29808"/>
    <lineage>
        <taxon>Eukaryota</taxon>
        <taxon>Viridiplantae</taxon>
        <taxon>Streptophyta</taxon>
        <taxon>Embryophyta</taxon>
        <taxon>Tracheophyta</taxon>
        <taxon>Spermatophyta</taxon>
        <taxon>Pinopsida</taxon>
        <taxon>Pinidae</taxon>
        <taxon>Conifers II</taxon>
        <taxon>Cupressales</taxon>
        <taxon>Taxaceae</taxon>
        <taxon>Taxus</taxon>
    </lineage>
</organism>
<dbReference type="InterPro" id="IPR058192">
    <property type="entry name" value="WHD_ROQ1-like"/>
</dbReference>
<name>A0AA38BWH0_TAXCH</name>
<dbReference type="SUPFAM" id="SSF46785">
    <property type="entry name" value="Winged helix' DNA-binding domain"/>
    <property type="match status" value="1"/>
</dbReference>
<dbReference type="Pfam" id="PF23598">
    <property type="entry name" value="LRR_14"/>
    <property type="match status" value="1"/>
</dbReference>
<keyword evidence="1" id="KW-0433">Leucine-rich repeat</keyword>
<evidence type="ECO:0000256" key="3">
    <source>
        <dbReference type="ARBA" id="ARBA00022821"/>
    </source>
</evidence>
<evidence type="ECO:0000313" key="5">
    <source>
        <dbReference type="EMBL" id="KAH9288661.1"/>
    </source>
</evidence>
<dbReference type="GO" id="GO:0043531">
    <property type="term" value="F:ADP binding"/>
    <property type="evidence" value="ECO:0007669"/>
    <property type="project" value="InterPro"/>
</dbReference>
<dbReference type="OMA" id="PNIPNWE"/>
<dbReference type="GO" id="GO:0006952">
    <property type="term" value="P:defense response"/>
    <property type="evidence" value="ECO:0007669"/>
    <property type="project" value="UniProtKB-KW"/>
</dbReference>
<keyword evidence="6" id="KW-1185">Reference proteome</keyword>
<gene>
    <name evidence="5" type="ORF">KI387_032778</name>
</gene>
<dbReference type="PANTHER" id="PTHR11017:SF385">
    <property type="entry name" value="DISEASE RESISTANCE PROTEIN (TIR-NBS-LRR CLASS)-RELATED"/>
    <property type="match status" value="1"/>
</dbReference>
<dbReference type="Gene3D" id="3.40.50.300">
    <property type="entry name" value="P-loop containing nucleotide triphosphate hydrolases"/>
    <property type="match status" value="1"/>
</dbReference>
<reference evidence="5 6" key="1">
    <citation type="journal article" date="2021" name="Nat. Plants">
        <title>The Taxus genome provides insights into paclitaxel biosynthesis.</title>
        <authorList>
            <person name="Xiong X."/>
            <person name="Gou J."/>
            <person name="Liao Q."/>
            <person name="Li Y."/>
            <person name="Zhou Q."/>
            <person name="Bi G."/>
            <person name="Li C."/>
            <person name="Du R."/>
            <person name="Wang X."/>
            <person name="Sun T."/>
            <person name="Guo L."/>
            <person name="Liang H."/>
            <person name="Lu P."/>
            <person name="Wu Y."/>
            <person name="Zhang Z."/>
            <person name="Ro D.K."/>
            <person name="Shang Y."/>
            <person name="Huang S."/>
            <person name="Yan J."/>
        </authorList>
    </citation>
    <scope>NUCLEOTIDE SEQUENCE [LARGE SCALE GENOMIC DNA]</scope>
    <source>
        <strain evidence="5">Ta-2019</strain>
    </source>
</reference>